<organism evidence="1 2">
    <name type="scientific">Brachyspira intermedia (strain ATCC 51140 / PWS/A)</name>
    <name type="common">Serpulina intermedia</name>
    <dbReference type="NCBI Taxonomy" id="1045858"/>
    <lineage>
        <taxon>Bacteria</taxon>
        <taxon>Pseudomonadati</taxon>
        <taxon>Spirochaetota</taxon>
        <taxon>Spirochaetia</taxon>
        <taxon>Brachyspirales</taxon>
        <taxon>Brachyspiraceae</taxon>
        <taxon>Brachyspira</taxon>
    </lineage>
</organism>
<reference evidence="1 2" key="1">
    <citation type="journal article" date="2011" name="BMC Genomics">
        <title>Complete genome sequence of Brachyspira intermedia reveals unique genomic features in Brachyspira species and phage-mediated horizontal gene transfer.</title>
        <authorList>
            <person name="Hafstrom T."/>
            <person name="Jansson D.S."/>
            <person name="Segerman B."/>
        </authorList>
    </citation>
    <scope>NUCLEOTIDE SEQUENCE [LARGE SCALE GENOMIC DNA]</scope>
    <source>
        <strain evidence="2">ATCC 51140 / PWS/A</strain>
    </source>
</reference>
<name>G0EMY2_BRAIP</name>
<dbReference type="KEGG" id="bip:Bint_2419"/>
<dbReference type="HOGENOM" id="CLU_1851313_0_0_12"/>
<evidence type="ECO:0000313" key="2">
    <source>
        <dbReference type="Proteomes" id="UP000008522"/>
    </source>
</evidence>
<dbReference type="Proteomes" id="UP000008522">
    <property type="component" value="Chromosome"/>
</dbReference>
<dbReference type="EMBL" id="CP002874">
    <property type="protein sequence ID" value="AEM23023.1"/>
    <property type="molecule type" value="Genomic_DNA"/>
</dbReference>
<accession>G0EMY2</accession>
<proteinExistence type="predicted"/>
<protein>
    <submittedName>
        <fullName evidence="1">Uncharacterized protein</fullName>
    </submittedName>
</protein>
<dbReference type="OrthoDB" id="5329223at2"/>
<evidence type="ECO:0000313" key="1">
    <source>
        <dbReference type="EMBL" id="AEM23023.1"/>
    </source>
</evidence>
<gene>
    <name evidence="1" type="ordered locus">Bint_2419</name>
</gene>
<dbReference type="AlphaFoldDB" id="G0EMY2"/>
<dbReference type="PATRIC" id="fig|1045858.4.peg.2422"/>
<keyword evidence="2" id="KW-1185">Reference proteome</keyword>
<dbReference type="GeneID" id="44970916"/>
<dbReference type="RefSeq" id="WP_014488831.1">
    <property type="nucleotide sequence ID" value="NC_017243.1"/>
</dbReference>
<sequence length="140" mass="16710">MKDRGEINIAVANYFDNNFHDFSILNRRDGNNVQSKDELRHIIIGRWYYGLYLLAKEKLGKQYISHTGYFDKNNKRKLGIWETLDDNAKIKGLSYDFEKNGTLLFDMRNRYEYNGINVPDTMFQKAQTIYEDMYNELQNI</sequence>